<dbReference type="EMBL" id="CAJVPI010002398">
    <property type="protein sequence ID" value="CAG8642634.1"/>
    <property type="molecule type" value="Genomic_DNA"/>
</dbReference>
<feature type="region of interest" description="Disordered" evidence="1">
    <location>
        <begin position="108"/>
        <end position="129"/>
    </location>
</feature>
<reference evidence="2" key="1">
    <citation type="submission" date="2021-06" db="EMBL/GenBank/DDBJ databases">
        <authorList>
            <person name="Kallberg Y."/>
            <person name="Tangrot J."/>
            <person name="Rosling A."/>
        </authorList>
    </citation>
    <scope>NUCLEOTIDE SEQUENCE</scope>
    <source>
        <strain evidence="2">BR232B</strain>
    </source>
</reference>
<comment type="caution">
    <text evidence="2">The sequence shown here is derived from an EMBL/GenBank/DDBJ whole genome shotgun (WGS) entry which is preliminary data.</text>
</comment>
<organism evidence="2 3">
    <name type="scientific">Paraglomus brasilianum</name>
    <dbReference type="NCBI Taxonomy" id="144538"/>
    <lineage>
        <taxon>Eukaryota</taxon>
        <taxon>Fungi</taxon>
        <taxon>Fungi incertae sedis</taxon>
        <taxon>Mucoromycota</taxon>
        <taxon>Glomeromycotina</taxon>
        <taxon>Glomeromycetes</taxon>
        <taxon>Paraglomerales</taxon>
        <taxon>Paraglomeraceae</taxon>
        <taxon>Paraglomus</taxon>
    </lineage>
</organism>
<accession>A0A9N9DIV3</accession>
<dbReference type="AlphaFoldDB" id="A0A9N9DIV3"/>
<sequence length="271" mass="29719">MRDEPNARLRCRNPRSSDTTKGVSSSRQQDGGHGSRNPLRSVEASTSRQAWRSVARDEAMGVSLGGTVSSADLGEIGKLRFKASAIVRAPYRKGSRLKFLHRDADEQAATQRNLETPAEAPGRLGFRDWKSSAHLSGPERFRRSVKIQGTRFIFAPGRTHNRSRSPRIGSKGWVCWSLVLKPVGVSVKAVLDQNPRWTDRRLPVEAWEGAEQLASSGARLTTNLELCSECQSEEIQPSAGKRRDETTAKGTGLAESAGKEDPVELDSSLTL</sequence>
<proteinExistence type="predicted"/>
<keyword evidence="3" id="KW-1185">Reference proteome</keyword>
<name>A0A9N9DIV3_9GLOM</name>
<feature type="region of interest" description="Disordered" evidence="1">
    <location>
        <begin position="234"/>
        <end position="271"/>
    </location>
</feature>
<evidence type="ECO:0000313" key="3">
    <source>
        <dbReference type="Proteomes" id="UP000789739"/>
    </source>
</evidence>
<evidence type="ECO:0000313" key="2">
    <source>
        <dbReference type="EMBL" id="CAG8642634.1"/>
    </source>
</evidence>
<dbReference type="Proteomes" id="UP000789739">
    <property type="component" value="Unassembled WGS sequence"/>
</dbReference>
<evidence type="ECO:0000256" key="1">
    <source>
        <dbReference type="SAM" id="MobiDB-lite"/>
    </source>
</evidence>
<protein>
    <submittedName>
        <fullName evidence="2">3448_t:CDS:1</fullName>
    </submittedName>
</protein>
<feature type="region of interest" description="Disordered" evidence="1">
    <location>
        <begin position="1"/>
        <end position="50"/>
    </location>
</feature>
<feature type="compositionally biased region" description="Polar residues" evidence="1">
    <location>
        <begin position="14"/>
        <end position="29"/>
    </location>
</feature>
<gene>
    <name evidence="2" type="ORF">PBRASI_LOCUS9857</name>
</gene>
<dbReference type="OrthoDB" id="1682477at2759"/>